<gene>
    <name evidence="2" type="primary">RGA</name>
</gene>
<evidence type="ECO:0000259" key="1">
    <source>
        <dbReference type="Pfam" id="PF23282"/>
    </source>
</evidence>
<sequence>VILDDVDKVDQVDELLLGRIVLHSNCLILITYRRKDVLKRLGVEESSIHNLTDLSSEHSLELFYLYSFNQADPLPEFESLAIKFIKSSSGLPLSLKVFGALINGENASYWEAHIDKIQHILPEEIKKRLQISCDALDMEDRHIFLDIYLFLIGEDRDRVIRICDGSGANILLGFRNLDSKRLVEVNSYNTVIMHDHLQDMGRDL</sequence>
<accession>Q6WE69</accession>
<dbReference type="SUPFAM" id="SSF52540">
    <property type="entry name" value="P-loop containing nucleoside triphosphate hydrolases"/>
    <property type="match status" value="1"/>
</dbReference>
<feature type="non-terminal residue" evidence="2">
    <location>
        <position position="1"/>
    </location>
</feature>
<dbReference type="PANTHER" id="PTHR11017">
    <property type="entry name" value="LEUCINE-RICH REPEAT-CONTAINING PROTEIN"/>
    <property type="match status" value="1"/>
</dbReference>
<feature type="non-terminal residue" evidence="2">
    <location>
        <position position="204"/>
    </location>
</feature>
<dbReference type="InterPro" id="IPR042197">
    <property type="entry name" value="Apaf_helical"/>
</dbReference>
<feature type="domain" description="Disease resistance protein Roq1-like winged-helix" evidence="1">
    <location>
        <begin position="138"/>
        <end position="203"/>
    </location>
</feature>
<organism evidence="2">
    <name type="scientific">Pinus monticola</name>
    <name type="common">Western white pine</name>
    <name type="synonym">Strobus monticola</name>
    <dbReference type="NCBI Taxonomy" id="3345"/>
    <lineage>
        <taxon>Eukaryota</taxon>
        <taxon>Viridiplantae</taxon>
        <taxon>Streptophyta</taxon>
        <taxon>Embryophyta</taxon>
        <taxon>Tracheophyta</taxon>
        <taxon>Spermatophyta</taxon>
        <taxon>Pinopsida</taxon>
        <taxon>Pinidae</taxon>
        <taxon>Conifers I</taxon>
        <taxon>Pinales</taxon>
        <taxon>Pinaceae</taxon>
        <taxon>Pinus</taxon>
        <taxon>Pinus subgen. Strobus</taxon>
    </lineage>
</organism>
<reference evidence="2" key="1">
    <citation type="journal article" date="2003" name="Mol. Genet. Genomics">
        <title>Isolation, genetic variation and expression of TIR-NBS-LRR resistance gene analogs from western white pine ( Pinus monticola Dougl. ex. D. Don.).</title>
        <authorList>
            <person name="Liu J.-J."/>
            <person name="Ekramoddoullah A.K.M."/>
        </authorList>
    </citation>
    <scope>NUCLEOTIDE SEQUENCE</scope>
</reference>
<evidence type="ECO:0000313" key="2">
    <source>
        <dbReference type="EMBL" id="AAQ57150.1"/>
    </source>
</evidence>
<dbReference type="PANTHER" id="PTHR11017:SF544">
    <property type="entry name" value="ADP-RIBOSYL CYCLASE_CYCLIC ADP-RIBOSE HYDROLASE"/>
    <property type="match status" value="1"/>
</dbReference>
<proteinExistence type="predicted"/>
<dbReference type="InterPro" id="IPR044974">
    <property type="entry name" value="Disease_R_plants"/>
</dbReference>
<dbReference type="AlphaFoldDB" id="Q6WE69"/>
<name>Q6WE69_PINMO</name>
<dbReference type="InterPro" id="IPR058192">
    <property type="entry name" value="WHD_ROQ1-like"/>
</dbReference>
<dbReference type="Gene3D" id="1.10.8.430">
    <property type="entry name" value="Helical domain of apoptotic protease-activating factors"/>
    <property type="match status" value="1"/>
</dbReference>
<dbReference type="GO" id="GO:0006952">
    <property type="term" value="P:defense response"/>
    <property type="evidence" value="ECO:0007669"/>
    <property type="project" value="InterPro"/>
</dbReference>
<protein>
    <submittedName>
        <fullName evidence="2">Putative NBS-LRR protein G6244</fullName>
    </submittedName>
</protein>
<dbReference type="Pfam" id="PF23282">
    <property type="entry name" value="WHD_ROQ1"/>
    <property type="match status" value="1"/>
</dbReference>
<dbReference type="InterPro" id="IPR027417">
    <property type="entry name" value="P-loop_NTPase"/>
</dbReference>
<dbReference type="EMBL" id="AY294089">
    <property type="protein sequence ID" value="AAQ57150.1"/>
    <property type="molecule type" value="Genomic_DNA"/>
</dbReference>
<dbReference type="GO" id="GO:0043531">
    <property type="term" value="F:ADP binding"/>
    <property type="evidence" value="ECO:0007669"/>
    <property type="project" value="InterPro"/>
</dbReference>